<dbReference type="OrthoDB" id="5150296at2"/>
<organism evidence="3 4">
    <name type="scientific">Lactobacillus melliventris</name>
    <dbReference type="NCBI Taxonomy" id="1218507"/>
    <lineage>
        <taxon>Bacteria</taxon>
        <taxon>Bacillati</taxon>
        <taxon>Bacillota</taxon>
        <taxon>Bacilli</taxon>
        <taxon>Lactobacillales</taxon>
        <taxon>Lactobacillaceae</taxon>
        <taxon>Lactobacillus</taxon>
    </lineage>
</organism>
<dbReference type="InterPro" id="IPR046348">
    <property type="entry name" value="SIS_dom_sf"/>
</dbReference>
<dbReference type="GO" id="GO:0097367">
    <property type="term" value="F:carbohydrate derivative binding"/>
    <property type="evidence" value="ECO:0007669"/>
    <property type="project" value="InterPro"/>
</dbReference>
<protein>
    <submittedName>
        <fullName evidence="3">Phosphosugar isomerase</fullName>
    </submittedName>
</protein>
<dbReference type="STRING" id="1218507.JF74_03250"/>
<dbReference type="RefSeq" id="WP_046324268.1">
    <property type="nucleotide sequence ID" value="NZ_JBHTMT010000006.1"/>
</dbReference>
<evidence type="ECO:0000256" key="1">
    <source>
        <dbReference type="ARBA" id="ARBA00022737"/>
    </source>
</evidence>
<sequence>MNLIQQYISSTPDQLKKIVAGSKELFANVTKRDIKKILITGSGTSYHSGLQMQSIMRKRSGIEVLSLYPFMFTPDFFVGDNSHTLFIGISQGGSSFSTFDAMKTAKKAGCIIGTMAGEKDAYIDQIADEVMTVNIGEEKAGAKTKGYYSTKLNLLLLAEYIGLANGNLSQTQFEQDLQDLNTTLDLFPHAYKRAYDWVEEHKEKLAKMDNLRVVGPGMLYGDVLEDALKVLETCRLPVTGYDFDEFIHGIYNAMNEKSTVIILDNGTESRCQKMLEVLGDWTNNLYLVDTSAANSGNHFGYDVQVPQDFETFIFPMLLQVMASIVPTELGYDPNSPKDPNFHMKLGSKKFNQ</sequence>
<evidence type="ECO:0000259" key="2">
    <source>
        <dbReference type="PROSITE" id="PS51464"/>
    </source>
</evidence>
<dbReference type="SUPFAM" id="SSF53697">
    <property type="entry name" value="SIS domain"/>
    <property type="match status" value="1"/>
</dbReference>
<dbReference type="PROSITE" id="PS51464">
    <property type="entry name" value="SIS"/>
    <property type="match status" value="1"/>
</dbReference>
<keyword evidence="3" id="KW-0413">Isomerase</keyword>
<reference evidence="3 4" key="1">
    <citation type="submission" date="2015-01" db="EMBL/GenBank/DDBJ databases">
        <title>Comparative genomics of the lactic acid bacteria isolated from the honey bee gut.</title>
        <authorList>
            <person name="Ellegaard K.M."/>
            <person name="Tamarit D."/>
            <person name="Javelind E."/>
            <person name="Olofsson T."/>
            <person name="Andersson S.G."/>
            <person name="Vasquez A."/>
        </authorList>
    </citation>
    <scope>NUCLEOTIDE SEQUENCE [LARGE SCALE GENOMIC DNA]</scope>
    <source>
        <strain evidence="3 4">Hma8</strain>
    </source>
</reference>
<keyword evidence="1" id="KW-0677">Repeat</keyword>
<dbReference type="Proteomes" id="UP000033531">
    <property type="component" value="Unassembled WGS sequence"/>
</dbReference>
<gene>
    <name evidence="3" type="ORF">JF74_03250</name>
</gene>
<proteinExistence type="predicted"/>
<dbReference type="GO" id="GO:0016853">
    <property type="term" value="F:isomerase activity"/>
    <property type="evidence" value="ECO:0007669"/>
    <property type="project" value="UniProtKB-KW"/>
</dbReference>
<evidence type="ECO:0000313" key="4">
    <source>
        <dbReference type="Proteomes" id="UP000033531"/>
    </source>
</evidence>
<dbReference type="GO" id="GO:0006047">
    <property type="term" value="P:UDP-N-acetylglucosamine metabolic process"/>
    <property type="evidence" value="ECO:0007669"/>
    <property type="project" value="TreeGrafter"/>
</dbReference>
<evidence type="ECO:0000313" key="3">
    <source>
        <dbReference type="EMBL" id="KJY57822.1"/>
    </source>
</evidence>
<dbReference type="EMBL" id="JXLI01000006">
    <property type="protein sequence ID" value="KJY57822.1"/>
    <property type="molecule type" value="Genomic_DNA"/>
</dbReference>
<dbReference type="PANTHER" id="PTHR10937:SF17">
    <property type="entry name" value="GLUCOSAMINE-FRUCTOSE-6-PHOSPHATE AMINOTRANSFERASE"/>
    <property type="match status" value="1"/>
</dbReference>
<feature type="domain" description="SIS" evidence="2">
    <location>
        <begin position="26"/>
        <end position="167"/>
    </location>
</feature>
<accession>A0A0F4LG41</accession>
<dbReference type="Gene3D" id="3.40.50.10490">
    <property type="entry name" value="Glucose-6-phosphate isomerase like protein, domain 1"/>
    <property type="match status" value="2"/>
</dbReference>
<comment type="caution">
    <text evidence="3">The sequence shown here is derived from an EMBL/GenBank/DDBJ whole genome shotgun (WGS) entry which is preliminary data.</text>
</comment>
<dbReference type="PANTHER" id="PTHR10937">
    <property type="entry name" value="GLUCOSAMINE--FRUCTOSE-6-PHOSPHATE AMINOTRANSFERASE, ISOMERIZING"/>
    <property type="match status" value="1"/>
</dbReference>
<dbReference type="GO" id="GO:0006487">
    <property type="term" value="P:protein N-linked glycosylation"/>
    <property type="evidence" value="ECO:0007669"/>
    <property type="project" value="TreeGrafter"/>
</dbReference>
<dbReference type="GO" id="GO:0004360">
    <property type="term" value="F:glutamine-fructose-6-phosphate transaminase (isomerizing) activity"/>
    <property type="evidence" value="ECO:0007669"/>
    <property type="project" value="TreeGrafter"/>
</dbReference>
<dbReference type="PATRIC" id="fig|1218507.3.peg.490"/>
<dbReference type="AlphaFoldDB" id="A0A0F4LG41"/>
<dbReference type="Pfam" id="PF01380">
    <property type="entry name" value="SIS"/>
    <property type="match status" value="1"/>
</dbReference>
<dbReference type="InterPro" id="IPR035466">
    <property type="entry name" value="GlmS/AgaS_SIS"/>
</dbReference>
<dbReference type="GO" id="GO:0006002">
    <property type="term" value="P:fructose 6-phosphate metabolic process"/>
    <property type="evidence" value="ECO:0007669"/>
    <property type="project" value="TreeGrafter"/>
</dbReference>
<dbReference type="HOGENOM" id="CLU_012520_1_0_9"/>
<name>A0A0F4LG41_9LACO</name>
<dbReference type="CDD" id="cd05008">
    <property type="entry name" value="SIS_GlmS_GlmD_1"/>
    <property type="match status" value="1"/>
</dbReference>
<dbReference type="InterPro" id="IPR001347">
    <property type="entry name" value="SIS_dom"/>
</dbReference>